<comment type="caution">
    <text evidence="10">The sequence shown here is derived from an EMBL/GenBank/DDBJ whole genome shotgun (WGS) entry which is preliminary data.</text>
</comment>
<dbReference type="GO" id="GO:0004497">
    <property type="term" value="F:monooxygenase activity"/>
    <property type="evidence" value="ECO:0007669"/>
    <property type="project" value="UniProtKB-KW"/>
</dbReference>
<dbReference type="InterPro" id="IPR036396">
    <property type="entry name" value="Cyt_P450_sf"/>
</dbReference>
<dbReference type="Gene3D" id="1.10.630.10">
    <property type="entry name" value="Cytochrome P450"/>
    <property type="match status" value="1"/>
</dbReference>
<organism evidence="10 11">
    <name type="scientific">Monosporascus ibericus</name>
    <dbReference type="NCBI Taxonomy" id="155417"/>
    <lineage>
        <taxon>Eukaryota</taxon>
        <taxon>Fungi</taxon>
        <taxon>Dikarya</taxon>
        <taxon>Ascomycota</taxon>
        <taxon>Pezizomycotina</taxon>
        <taxon>Sordariomycetes</taxon>
        <taxon>Xylariomycetidae</taxon>
        <taxon>Xylariales</taxon>
        <taxon>Xylariales incertae sedis</taxon>
        <taxon>Monosporascus</taxon>
    </lineage>
</organism>
<dbReference type="InterPro" id="IPR017972">
    <property type="entry name" value="Cyt_P450_CS"/>
</dbReference>
<evidence type="ECO:0000256" key="8">
    <source>
        <dbReference type="RuleBase" id="RU000461"/>
    </source>
</evidence>
<evidence type="ECO:0000256" key="9">
    <source>
        <dbReference type="SAM" id="SignalP"/>
    </source>
</evidence>
<name>A0A4Q4TXA9_9PEZI</name>
<dbReference type="InterPro" id="IPR002403">
    <property type="entry name" value="Cyt_P450_E_grp-IV"/>
</dbReference>
<evidence type="ECO:0000256" key="4">
    <source>
        <dbReference type="ARBA" id="ARBA00023002"/>
    </source>
</evidence>
<keyword evidence="7 8" id="KW-0349">Heme</keyword>
<dbReference type="GO" id="GO:0016705">
    <property type="term" value="F:oxidoreductase activity, acting on paired donors, with incorporation or reduction of molecular oxygen"/>
    <property type="evidence" value="ECO:0007669"/>
    <property type="project" value="InterPro"/>
</dbReference>
<evidence type="ECO:0000256" key="1">
    <source>
        <dbReference type="ARBA" id="ARBA00001971"/>
    </source>
</evidence>
<dbReference type="STRING" id="155417.A0A4Q4TXA9"/>
<protein>
    <recommendedName>
        <fullName evidence="12">Cytochrome P450</fullName>
    </recommendedName>
</protein>
<feature type="chain" id="PRO_5020351204" description="Cytochrome P450" evidence="9">
    <location>
        <begin position="22"/>
        <end position="514"/>
    </location>
</feature>
<evidence type="ECO:0000256" key="3">
    <source>
        <dbReference type="ARBA" id="ARBA00022723"/>
    </source>
</evidence>
<dbReference type="GO" id="GO:0005506">
    <property type="term" value="F:iron ion binding"/>
    <property type="evidence" value="ECO:0007669"/>
    <property type="project" value="InterPro"/>
</dbReference>
<reference evidence="10 11" key="1">
    <citation type="submission" date="2018-06" db="EMBL/GenBank/DDBJ databases">
        <title>Complete Genomes of Monosporascus.</title>
        <authorList>
            <person name="Robinson A.J."/>
            <person name="Natvig D.O."/>
        </authorList>
    </citation>
    <scope>NUCLEOTIDE SEQUENCE [LARGE SCALE GENOMIC DNA]</scope>
    <source>
        <strain evidence="10 11">CBS 110550</strain>
    </source>
</reference>
<evidence type="ECO:0000256" key="2">
    <source>
        <dbReference type="ARBA" id="ARBA00010617"/>
    </source>
</evidence>
<evidence type="ECO:0000313" key="11">
    <source>
        <dbReference type="Proteomes" id="UP000293360"/>
    </source>
</evidence>
<gene>
    <name evidence="10" type="ORF">DL764_000353</name>
</gene>
<keyword evidence="11" id="KW-1185">Reference proteome</keyword>
<dbReference type="PRINTS" id="PR00465">
    <property type="entry name" value="EP450IV"/>
</dbReference>
<dbReference type="OrthoDB" id="1844152at2759"/>
<evidence type="ECO:0000256" key="7">
    <source>
        <dbReference type="PIRSR" id="PIRSR602403-1"/>
    </source>
</evidence>
<dbReference type="PROSITE" id="PS00086">
    <property type="entry name" value="CYTOCHROME_P450"/>
    <property type="match status" value="1"/>
</dbReference>
<comment type="cofactor">
    <cofactor evidence="1 7">
        <name>heme</name>
        <dbReference type="ChEBI" id="CHEBI:30413"/>
    </cofactor>
</comment>
<evidence type="ECO:0000313" key="10">
    <source>
        <dbReference type="EMBL" id="RYP10917.1"/>
    </source>
</evidence>
<keyword evidence="9" id="KW-0732">Signal</keyword>
<accession>A0A4Q4TXA9</accession>
<dbReference type="InterPro" id="IPR001128">
    <property type="entry name" value="Cyt_P450"/>
</dbReference>
<dbReference type="CDD" id="cd11041">
    <property type="entry name" value="CYP503A1-like"/>
    <property type="match status" value="1"/>
</dbReference>
<dbReference type="EMBL" id="QJNU01000010">
    <property type="protein sequence ID" value="RYP10917.1"/>
    <property type="molecule type" value="Genomic_DNA"/>
</dbReference>
<evidence type="ECO:0000256" key="5">
    <source>
        <dbReference type="ARBA" id="ARBA00023004"/>
    </source>
</evidence>
<dbReference type="Pfam" id="PF00067">
    <property type="entry name" value="p450"/>
    <property type="match status" value="1"/>
</dbReference>
<proteinExistence type="inferred from homology"/>
<keyword evidence="6 8" id="KW-0503">Monooxygenase</keyword>
<comment type="similarity">
    <text evidence="2 8">Belongs to the cytochrome P450 family.</text>
</comment>
<keyword evidence="4 8" id="KW-0560">Oxidoreductase</keyword>
<dbReference type="SUPFAM" id="SSF48264">
    <property type="entry name" value="Cytochrome P450"/>
    <property type="match status" value="1"/>
</dbReference>
<dbReference type="GO" id="GO:0020037">
    <property type="term" value="F:heme binding"/>
    <property type="evidence" value="ECO:0007669"/>
    <property type="project" value="InterPro"/>
</dbReference>
<evidence type="ECO:0000256" key="6">
    <source>
        <dbReference type="ARBA" id="ARBA00023033"/>
    </source>
</evidence>
<dbReference type="PANTHER" id="PTHR46206">
    <property type="entry name" value="CYTOCHROME P450"/>
    <property type="match status" value="1"/>
</dbReference>
<sequence length="514" mass="58443">MYTTLLLVTLTVSAVVWIVSKLVEKRNPKLPADIPYVKFEDGDDSYQRYFEETRTVATLGYNKYIKKGKPFSMYNAANTDLPLLLLPMKYLDEVKNAHKSKLNLQKALDQRAGLDKIGGFLLTDEVVTVVRMAMTKALSQLIPELDQKCIAAYQEFMPACAEWTEVNTMQMLLKVWTRMISHVMVGPELSQSDEWLKEMQLFIPTIIKASFALRGYRKSMYWVAKYITNDIKEIYRLRSRLGRLLEPLLKERLAAAAARSQMSGSKRMDLHADAVQWFVDEYGSKGIKPSADQVARDMLMLSLVSILSTAATLLGVIYDALDRPEAFKEMKEEMARIYKETDGNMSRAALGQMVVLDSFMKESQRTNPINQISAHRLAMQDFTFKDGLRLPAGADIAFSNELISEDPEYWGPDAAAFDPHRFLRMRRAGDLARSQVTSITDDMMPFGNGHHACPGRFLAADGMKLMFMNLIHRYELKYPEGVTSRPENGKGHHTMLPSSTLPLLFKEKKTYNFS</sequence>
<dbReference type="Proteomes" id="UP000293360">
    <property type="component" value="Unassembled WGS sequence"/>
</dbReference>
<dbReference type="AlphaFoldDB" id="A0A4Q4TXA9"/>
<keyword evidence="5 7" id="KW-0408">Iron</keyword>
<feature type="binding site" description="axial binding residue" evidence="7">
    <location>
        <position position="453"/>
    </location>
    <ligand>
        <name>heme</name>
        <dbReference type="ChEBI" id="CHEBI:30413"/>
    </ligand>
    <ligandPart>
        <name>Fe</name>
        <dbReference type="ChEBI" id="CHEBI:18248"/>
    </ligandPart>
</feature>
<keyword evidence="3 7" id="KW-0479">Metal-binding</keyword>
<evidence type="ECO:0008006" key="12">
    <source>
        <dbReference type="Google" id="ProtNLM"/>
    </source>
</evidence>
<feature type="signal peptide" evidence="9">
    <location>
        <begin position="1"/>
        <end position="21"/>
    </location>
</feature>